<gene>
    <name evidence="10" type="primary">metN</name>
    <name evidence="10" type="ORF">KTC_32940</name>
</gene>
<dbReference type="GO" id="GO:0005886">
    <property type="term" value="C:plasma membrane"/>
    <property type="evidence" value="ECO:0007669"/>
    <property type="project" value="UniProtKB-ARBA"/>
</dbReference>
<evidence type="ECO:0000256" key="3">
    <source>
        <dbReference type="ARBA" id="ARBA00022475"/>
    </source>
</evidence>
<dbReference type="InterPro" id="IPR018449">
    <property type="entry name" value="NIL_domain"/>
</dbReference>
<dbReference type="Gene3D" id="3.30.70.260">
    <property type="match status" value="1"/>
</dbReference>
<dbReference type="Gene3D" id="3.40.50.300">
    <property type="entry name" value="P-loop containing nucleotide triphosphate hydrolases"/>
    <property type="match status" value="1"/>
</dbReference>
<evidence type="ECO:0000256" key="7">
    <source>
        <dbReference type="ARBA" id="ARBA00022970"/>
    </source>
</evidence>
<dbReference type="CDD" id="cd03258">
    <property type="entry name" value="ABC_MetN_methionine_transporter"/>
    <property type="match status" value="1"/>
</dbReference>
<dbReference type="SMART" id="SM00382">
    <property type="entry name" value="AAA"/>
    <property type="match status" value="1"/>
</dbReference>
<keyword evidence="5 10" id="KW-0067">ATP-binding</keyword>
<dbReference type="PANTHER" id="PTHR43166:SF30">
    <property type="entry name" value="METHIONINE IMPORT ATP-BINDING PROTEIN METN"/>
    <property type="match status" value="1"/>
</dbReference>
<proteinExistence type="inferred from homology"/>
<dbReference type="GO" id="GO:0005524">
    <property type="term" value="F:ATP binding"/>
    <property type="evidence" value="ECO:0007669"/>
    <property type="project" value="UniProtKB-KW"/>
</dbReference>
<dbReference type="SUPFAM" id="SSF52540">
    <property type="entry name" value="P-loop containing nucleoside triphosphate hydrolases"/>
    <property type="match status" value="1"/>
</dbReference>
<dbReference type="PROSITE" id="PS00211">
    <property type="entry name" value="ABC_TRANSPORTER_1"/>
    <property type="match status" value="1"/>
</dbReference>
<organism evidence="10">
    <name type="scientific">Thermosporothrix sp. COM3</name>
    <dbReference type="NCBI Taxonomy" id="2490863"/>
    <lineage>
        <taxon>Bacteria</taxon>
        <taxon>Bacillati</taxon>
        <taxon>Chloroflexota</taxon>
        <taxon>Ktedonobacteria</taxon>
        <taxon>Ktedonobacterales</taxon>
        <taxon>Thermosporotrichaceae</taxon>
        <taxon>Thermosporothrix</taxon>
    </lineage>
</organism>
<evidence type="ECO:0000256" key="4">
    <source>
        <dbReference type="ARBA" id="ARBA00022741"/>
    </source>
</evidence>
<keyword evidence="2" id="KW-0813">Transport</keyword>
<dbReference type="GO" id="GO:0016887">
    <property type="term" value="F:ATP hydrolysis activity"/>
    <property type="evidence" value="ECO:0007669"/>
    <property type="project" value="InterPro"/>
</dbReference>
<dbReference type="PANTHER" id="PTHR43166">
    <property type="entry name" value="AMINO ACID IMPORT ATP-BINDING PROTEIN"/>
    <property type="match status" value="1"/>
</dbReference>
<dbReference type="InterPro" id="IPR017871">
    <property type="entry name" value="ABC_transporter-like_CS"/>
</dbReference>
<keyword evidence="8" id="KW-0472">Membrane</keyword>
<dbReference type="InterPro" id="IPR041701">
    <property type="entry name" value="MetN_ABC"/>
</dbReference>
<keyword evidence="4" id="KW-0547">Nucleotide-binding</keyword>
<dbReference type="Pfam" id="PF00005">
    <property type="entry name" value="ABC_tran"/>
    <property type="match status" value="1"/>
</dbReference>
<sequence>MITIRNLRKVYGKKDQAVVALDDINLDVPRGSIFGVLGQSGAGKSTLIRCVNMLERPTSGSIIVNDQEMTTLSGAALRKARQRIGMIFQHFHLLNSRTVAENVAFPLEVMGVRASERRSRVEELLGLVGLSDKAKVYPSQLSGGQKQRVGIARALAGSPDVLLSDEATSALDPQTTHSILQLLRDLNKRMGLTILLITHQMDVVREICDRVAIIEAGRIVEQGEVSELAAQPDTRLSHALFPRPQIHTPQPGAAVVSIVFAGNSAEEPIISTLARRFEVDVNILSAQLELLGQQRIGQMQAELVGPQVEQALAYLQNLGLHVEVQR</sequence>
<dbReference type="InterPro" id="IPR003439">
    <property type="entry name" value="ABC_transporter-like_ATP-bd"/>
</dbReference>
<name>A0A455SJB3_9CHLR</name>
<comment type="similarity">
    <text evidence="1">Belongs to the ABC transporter superfamily.</text>
</comment>
<dbReference type="InterPro" id="IPR003593">
    <property type="entry name" value="AAA+_ATPase"/>
</dbReference>
<dbReference type="SMART" id="SM00930">
    <property type="entry name" value="NIL"/>
    <property type="match status" value="1"/>
</dbReference>
<dbReference type="EMBL" id="AP019376">
    <property type="protein sequence ID" value="BBH88543.1"/>
    <property type="molecule type" value="Genomic_DNA"/>
</dbReference>
<evidence type="ECO:0000256" key="2">
    <source>
        <dbReference type="ARBA" id="ARBA00022448"/>
    </source>
</evidence>
<dbReference type="AlphaFoldDB" id="A0A455SJB3"/>
<dbReference type="InterPro" id="IPR050086">
    <property type="entry name" value="MetN_ABC_transporter-like"/>
</dbReference>
<dbReference type="PROSITE" id="PS50893">
    <property type="entry name" value="ABC_TRANSPORTER_2"/>
    <property type="match status" value="1"/>
</dbReference>
<dbReference type="Pfam" id="PF09383">
    <property type="entry name" value="NIL"/>
    <property type="match status" value="1"/>
</dbReference>
<keyword evidence="6" id="KW-1278">Translocase</keyword>
<keyword evidence="3" id="KW-1003">Cell membrane</keyword>
<dbReference type="FunFam" id="3.40.50.300:FF:000056">
    <property type="entry name" value="Cell division ATP-binding protein FtsE"/>
    <property type="match status" value="1"/>
</dbReference>
<keyword evidence="7" id="KW-0029">Amino-acid transport</keyword>
<evidence type="ECO:0000256" key="5">
    <source>
        <dbReference type="ARBA" id="ARBA00022840"/>
    </source>
</evidence>
<evidence type="ECO:0000256" key="6">
    <source>
        <dbReference type="ARBA" id="ARBA00022967"/>
    </source>
</evidence>
<protein>
    <submittedName>
        <fullName evidence="10">Methionine import ATP-binding protein MetN</fullName>
    </submittedName>
</protein>
<dbReference type="GO" id="GO:0006865">
    <property type="term" value="P:amino acid transport"/>
    <property type="evidence" value="ECO:0007669"/>
    <property type="project" value="UniProtKB-KW"/>
</dbReference>
<feature type="domain" description="ABC transporter" evidence="9">
    <location>
        <begin position="2"/>
        <end position="241"/>
    </location>
</feature>
<evidence type="ECO:0000256" key="8">
    <source>
        <dbReference type="ARBA" id="ARBA00023136"/>
    </source>
</evidence>
<evidence type="ECO:0000256" key="1">
    <source>
        <dbReference type="ARBA" id="ARBA00005417"/>
    </source>
</evidence>
<dbReference type="InterPro" id="IPR045865">
    <property type="entry name" value="ACT-like_dom_sf"/>
</dbReference>
<evidence type="ECO:0000259" key="9">
    <source>
        <dbReference type="PROSITE" id="PS50893"/>
    </source>
</evidence>
<dbReference type="SUPFAM" id="SSF55021">
    <property type="entry name" value="ACT-like"/>
    <property type="match status" value="1"/>
</dbReference>
<accession>A0A455SJB3</accession>
<dbReference type="InterPro" id="IPR027417">
    <property type="entry name" value="P-loop_NTPase"/>
</dbReference>
<evidence type="ECO:0000313" key="10">
    <source>
        <dbReference type="EMBL" id="BBH88543.1"/>
    </source>
</evidence>
<reference evidence="10" key="1">
    <citation type="submission" date="2018-12" db="EMBL/GenBank/DDBJ databases">
        <title>Novel natural products biosynthetic potential of the class Ktedonobacteria.</title>
        <authorList>
            <person name="Zheng Y."/>
            <person name="Saitou A."/>
            <person name="Wang C.M."/>
            <person name="Toyoda A."/>
            <person name="Minakuchi Y."/>
            <person name="Sekiguchi Y."/>
            <person name="Ueda K."/>
            <person name="Takano H."/>
            <person name="Sakai Y."/>
            <person name="Yokota A."/>
            <person name="Yabe S."/>
        </authorList>
    </citation>
    <scope>NUCLEOTIDE SEQUENCE</scope>
    <source>
        <strain evidence="10">COM3</strain>
    </source>
</reference>